<evidence type="ECO:0000313" key="2">
    <source>
        <dbReference type="EMBL" id="KAJ1914027.1"/>
    </source>
</evidence>
<evidence type="ECO:0000256" key="1">
    <source>
        <dbReference type="SAM" id="MobiDB-lite"/>
    </source>
</evidence>
<comment type="caution">
    <text evidence="2">The sequence shown here is derived from an EMBL/GenBank/DDBJ whole genome shotgun (WGS) entry which is preliminary data.</text>
</comment>
<feature type="compositionally biased region" description="Acidic residues" evidence="1">
    <location>
        <begin position="1"/>
        <end position="23"/>
    </location>
</feature>
<organism evidence="2 3">
    <name type="scientific">Tieghemiomyces parasiticus</name>
    <dbReference type="NCBI Taxonomy" id="78921"/>
    <lineage>
        <taxon>Eukaryota</taxon>
        <taxon>Fungi</taxon>
        <taxon>Fungi incertae sedis</taxon>
        <taxon>Zoopagomycota</taxon>
        <taxon>Kickxellomycotina</taxon>
        <taxon>Dimargaritomycetes</taxon>
        <taxon>Dimargaritales</taxon>
        <taxon>Dimargaritaceae</taxon>
        <taxon>Tieghemiomyces</taxon>
    </lineage>
</organism>
<dbReference type="AlphaFoldDB" id="A0A9W8DKP1"/>
<dbReference type="Proteomes" id="UP001150569">
    <property type="component" value="Unassembled WGS sequence"/>
</dbReference>
<feature type="compositionally biased region" description="Pro residues" evidence="1">
    <location>
        <begin position="220"/>
        <end position="233"/>
    </location>
</feature>
<proteinExistence type="predicted"/>
<name>A0A9W8DKP1_9FUNG</name>
<protein>
    <submittedName>
        <fullName evidence="2">Uncharacterized protein</fullName>
    </submittedName>
</protein>
<feature type="region of interest" description="Disordered" evidence="1">
    <location>
        <begin position="1"/>
        <end position="47"/>
    </location>
</feature>
<reference evidence="2" key="1">
    <citation type="submission" date="2022-07" db="EMBL/GenBank/DDBJ databases">
        <title>Phylogenomic reconstructions and comparative analyses of Kickxellomycotina fungi.</title>
        <authorList>
            <person name="Reynolds N.K."/>
            <person name="Stajich J.E."/>
            <person name="Barry K."/>
            <person name="Grigoriev I.V."/>
            <person name="Crous P."/>
            <person name="Smith M.E."/>
        </authorList>
    </citation>
    <scope>NUCLEOTIDE SEQUENCE</scope>
    <source>
        <strain evidence="2">RSA 861</strain>
    </source>
</reference>
<accession>A0A9W8DKP1</accession>
<gene>
    <name evidence="2" type="ORF">IWQ60_008976</name>
</gene>
<keyword evidence="3" id="KW-1185">Reference proteome</keyword>
<feature type="compositionally biased region" description="Low complexity" evidence="1">
    <location>
        <begin position="24"/>
        <end position="47"/>
    </location>
</feature>
<feature type="compositionally biased region" description="Polar residues" evidence="1">
    <location>
        <begin position="199"/>
        <end position="215"/>
    </location>
</feature>
<feature type="region of interest" description="Disordered" evidence="1">
    <location>
        <begin position="186"/>
        <end position="233"/>
    </location>
</feature>
<sequence>MSTDAPTDDFDDFGDFDDFEDFQDATAEVSTSTSESPVSEAATEPPSLAHLKLEPTPENISLSPALPMSALNVPRMAGLPLDHAKRNLLEACRSTTFQLFVEPLEPFDPALVEEIHRDMQAHFNQREDSGRSPMSPYVYAGENAVTRHGQFELILSRLLSAARCYAGPSQTLLDCLELYASGSLDPKSRIDSSKPVASLANSAQGNTQPPSNDGAESSLPPAPAAQPPAVVPQPLPPLSPSLLALVNSLPDLSFILGDELAQ</sequence>
<dbReference type="EMBL" id="JANBPT010000709">
    <property type="protein sequence ID" value="KAJ1914027.1"/>
    <property type="molecule type" value="Genomic_DNA"/>
</dbReference>
<evidence type="ECO:0000313" key="3">
    <source>
        <dbReference type="Proteomes" id="UP001150569"/>
    </source>
</evidence>